<dbReference type="OrthoDB" id="6309046at2"/>
<accession>A0A922NYH2</accession>
<dbReference type="InterPro" id="IPR052189">
    <property type="entry name" value="L-asp_N-monooxygenase_NS-form"/>
</dbReference>
<dbReference type="RefSeq" id="WP_037166800.1">
    <property type="nucleotide sequence ID" value="NZ_CAJXID010000010.1"/>
</dbReference>
<dbReference type="AlphaFoldDB" id="A0A922NYH2"/>
<sequence length="563" mass="61733">MLPRIAVIGCGPTGLYTLKGLVASTTPLSITIFEAEGEPGKGTPYHPDINDPAMLSNIPSIEFPALTETLVQWLERQSDLDLARLAIAREAIDGREFYPRVVLGEYMRDQFLALVAIGAQNGHAIEVLERHRVTDIALQTDDIRLKVERADGSHLDAVYEHVVMATGHNWPESTEIRPGYFVSPWPATALGAIGIVPIGILGTSLSAIDALMTVATARGAFCFDASGDLQYQPAPETEGFHVTMMSRKGLLPEADFYCPLPYETPKVCTEEAVDALIATGRHDLLDDVFELFRQEILAADPEYAARIGLSQLNVESFAPAYYAERTQSDPFVWAATNLAETQYNRERCYTVPWRYAILITHEVVARVVAHLDETDLKRFHRHFKGIFIDDYATVPLMSIRRLLALRRAGKLDILKLGEDYQISEKGLARGVTVTVGGERHVFDAFIDATGQETLSATDLPFPTLVAQGGVRRSATPKAGALMAEDGSVEMVRTGGIDIDDLYRPKLSAPLCDRLYCAAISFLLHKQPFVQGITSACEIGETVSAAILADVDTEGRVPLFQLSA</sequence>
<comment type="caution">
    <text evidence="2">The sequence shown here is derived from an EMBL/GenBank/DDBJ whole genome shotgun (WGS) entry which is preliminary data.</text>
</comment>
<dbReference type="Proteomes" id="UP000052167">
    <property type="component" value="Unassembled WGS sequence"/>
</dbReference>
<evidence type="ECO:0000259" key="1">
    <source>
        <dbReference type="Pfam" id="PF13454"/>
    </source>
</evidence>
<dbReference type="PANTHER" id="PTHR40254:SF1">
    <property type="entry name" value="BLR0577 PROTEIN"/>
    <property type="match status" value="1"/>
</dbReference>
<protein>
    <recommendedName>
        <fullName evidence="1">FAD-dependent urate hydroxylase HpyO/Asp monooxygenase CreE-like FAD/NAD(P)-binding domain-containing protein</fullName>
    </recommendedName>
</protein>
<organism evidence="2 3">
    <name type="scientific">Pseudorhizobium pelagicum</name>
    <dbReference type="NCBI Taxonomy" id="1509405"/>
    <lineage>
        <taxon>Bacteria</taxon>
        <taxon>Pseudomonadati</taxon>
        <taxon>Pseudomonadota</taxon>
        <taxon>Alphaproteobacteria</taxon>
        <taxon>Hyphomicrobiales</taxon>
        <taxon>Rhizobiaceae</taxon>
        <taxon>Rhizobium/Agrobacterium group</taxon>
        <taxon>Pseudorhizobium</taxon>
    </lineage>
</organism>
<evidence type="ECO:0000313" key="3">
    <source>
        <dbReference type="Proteomes" id="UP000052167"/>
    </source>
</evidence>
<dbReference type="InterPro" id="IPR038732">
    <property type="entry name" value="HpyO/CreE_NAD-binding"/>
</dbReference>
<dbReference type="EMBL" id="JOKJ01000011">
    <property type="protein sequence ID" value="KEQ07908.1"/>
    <property type="molecule type" value="Genomic_DNA"/>
</dbReference>
<dbReference type="SUPFAM" id="SSF51905">
    <property type="entry name" value="FAD/NAD(P)-binding domain"/>
    <property type="match status" value="1"/>
</dbReference>
<gene>
    <name evidence="2" type="ORF">GV68_03760</name>
</gene>
<dbReference type="Pfam" id="PF13454">
    <property type="entry name" value="NAD_binding_9"/>
    <property type="match status" value="1"/>
</dbReference>
<proteinExistence type="predicted"/>
<evidence type="ECO:0000313" key="2">
    <source>
        <dbReference type="EMBL" id="KEQ07908.1"/>
    </source>
</evidence>
<name>A0A922NYH2_9HYPH</name>
<feature type="domain" description="FAD-dependent urate hydroxylase HpyO/Asp monooxygenase CreE-like FAD/NAD(P)-binding" evidence="1">
    <location>
        <begin position="6"/>
        <end position="168"/>
    </location>
</feature>
<keyword evidence="3" id="KW-1185">Reference proteome</keyword>
<dbReference type="PANTHER" id="PTHR40254">
    <property type="entry name" value="BLR0577 PROTEIN"/>
    <property type="match status" value="1"/>
</dbReference>
<reference evidence="2 3" key="1">
    <citation type="submission" date="2014-06" db="EMBL/GenBank/DDBJ databases">
        <title>Rhizobium pelagicum/R2-400B4.</title>
        <authorList>
            <person name="Kimes N.E."/>
            <person name="Lopez-Perez M."/>
        </authorList>
    </citation>
    <scope>NUCLEOTIDE SEQUENCE [LARGE SCALE GENOMIC DNA]</scope>
    <source>
        <strain evidence="2 3">R2-400B4</strain>
    </source>
</reference>
<dbReference type="InterPro" id="IPR036188">
    <property type="entry name" value="FAD/NAD-bd_sf"/>
</dbReference>
<dbReference type="Gene3D" id="3.50.50.60">
    <property type="entry name" value="FAD/NAD(P)-binding domain"/>
    <property type="match status" value="1"/>
</dbReference>